<keyword evidence="2" id="KW-1185">Reference proteome</keyword>
<dbReference type="InterPro" id="IPR048683">
    <property type="entry name" value="Sf6_terminase"/>
</dbReference>
<evidence type="ECO:0008006" key="3">
    <source>
        <dbReference type="Google" id="ProtNLM"/>
    </source>
</evidence>
<name>A0AAC9FGK1_SPHMC</name>
<proteinExistence type="predicted"/>
<gene>
    <name evidence="1" type="ORF">ATM17_21520</name>
</gene>
<evidence type="ECO:0000313" key="2">
    <source>
        <dbReference type="Proteomes" id="UP000076088"/>
    </source>
</evidence>
<reference evidence="1 2" key="2">
    <citation type="journal article" date="2016" name="Genome Announc.">
        <title>Complete Genome Sequence of Sphingopyxis macrogoltabida Strain 203N (NBRC 111659), a Polyethylene Glycol Degrader.</title>
        <authorList>
            <person name="Ohtsubo Y."/>
            <person name="Nonoyama S."/>
            <person name="Nagata Y."/>
            <person name="Numata M."/>
            <person name="Tsuchikane K."/>
            <person name="Hosoyama A."/>
            <person name="Yamazoe A."/>
            <person name="Tsuda M."/>
            <person name="Fujita N."/>
            <person name="Kawai F."/>
        </authorList>
    </citation>
    <scope>NUCLEOTIDE SEQUENCE [LARGE SCALE GENOMIC DNA]</scope>
    <source>
        <strain evidence="1 2">203N</strain>
    </source>
</reference>
<protein>
    <recommendedName>
        <fullName evidence="3">Terminase small subunit</fullName>
    </recommendedName>
</protein>
<reference evidence="2" key="1">
    <citation type="submission" date="2015-11" db="EMBL/GenBank/DDBJ databases">
        <title>Complete genome sequence of a polyethylene-glycol degrader Sphingopyxis macrogoltabida 203N (NBRC 111659).</title>
        <authorList>
            <person name="Yoshiyuki O."/>
            <person name="Shouta N."/>
            <person name="Nagata Y."/>
            <person name="Numata M."/>
            <person name="Tsuchikane K."/>
            <person name="Hosoyama A."/>
            <person name="Yamazoe A."/>
            <person name="Tsuda M."/>
            <person name="Fujita N."/>
            <person name="Kawai F."/>
        </authorList>
    </citation>
    <scope>NUCLEOTIDE SEQUENCE [LARGE SCALE GENOMIC DNA]</scope>
    <source>
        <strain evidence="2">203N</strain>
    </source>
</reference>
<dbReference type="Proteomes" id="UP000076088">
    <property type="component" value="Chromosome"/>
</dbReference>
<sequence>MASPPKPKKAAPRAKRATKALDREKAIPVILAGVAAGKALDVVLKEDPTLPSPSTFWRWHMDDVKLRDNLARAREMGVEVHMDEALSIADTPMQGQIVTRKLDKDGNEYDEVRTEDMLGHRKLMIETRIKRAQMIAPRKYGPKLDVTSDGERIEMESTDVAVRLASIFAGIEKRRAGDGDDDAAG</sequence>
<evidence type="ECO:0000313" key="1">
    <source>
        <dbReference type="EMBL" id="AMU91598.1"/>
    </source>
</evidence>
<organism evidence="1 2">
    <name type="scientific">Sphingopyxis macrogoltabida</name>
    <name type="common">Sphingomonas macrogoltabidus</name>
    <dbReference type="NCBI Taxonomy" id="33050"/>
    <lineage>
        <taxon>Bacteria</taxon>
        <taxon>Pseudomonadati</taxon>
        <taxon>Pseudomonadota</taxon>
        <taxon>Alphaproteobacteria</taxon>
        <taxon>Sphingomonadales</taxon>
        <taxon>Sphingomonadaceae</taxon>
        <taxon>Sphingopyxis</taxon>
    </lineage>
</organism>
<dbReference type="Pfam" id="PF20901">
    <property type="entry name" value="Sf6_terminase"/>
    <property type="match status" value="1"/>
</dbReference>
<dbReference type="RefSeq" id="WP_062913001.1">
    <property type="nucleotide sequence ID" value="NZ_CP009429.1"/>
</dbReference>
<accession>A0AAC9FGK1</accession>
<dbReference type="AlphaFoldDB" id="A0AAC9FGK1"/>
<dbReference type="KEGG" id="smaz:LH19_20940"/>
<dbReference type="EMBL" id="CP013344">
    <property type="protein sequence ID" value="AMU91598.1"/>
    <property type="molecule type" value="Genomic_DNA"/>
</dbReference>
<dbReference type="Gene3D" id="1.10.10.60">
    <property type="entry name" value="Homeodomain-like"/>
    <property type="match status" value="1"/>
</dbReference>